<feature type="region of interest" description="Disordered" evidence="3">
    <location>
        <begin position="1279"/>
        <end position="1310"/>
    </location>
</feature>
<evidence type="ECO:0000313" key="7">
    <source>
        <dbReference type="Proteomes" id="UP000436088"/>
    </source>
</evidence>
<organism evidence="6 7">
    <name type="scientific">Hibiscus syriacus</name>
    <name type="common">Rose of Sharon</name>
    <dbReference type="NCBI Taxonomy" id="106335"/>
    <lineage>
        <taxon>Eukaryota</taxon>
        <taxon>Viridiplantae</taxon>
        <taxon>Streptophyta</taxon>
        <taxon>Embryophyta</taxon>
        <taxon>Tracheophyta</taxon>
        <taxon>Spermatophyta</taxon>
        <taxon>Magnoliopsida</taxon>
        <taxon>eudicotyledons</taxon>
        <taxon>Gunneridae</taxon>
        <taxon>Pentapetalae</taxon>
        <taxon>rosids</taxon>
        <taxon>malvids</taxon>
        <taxon>Malvales</taxon>
        <taxon>Malvaceae</taxon>
        <taxon>Malvoideae</taxon>
        <taxon>Hibiscus</taxon>
    </lineage>
</organism>
<dbReference type="Gene3D" id="3.30.200.20">
    <property type="entry name" value="Phosphorylase Kinase, domain 1"/>
    <property type="match status" value="1"/>
</dbReference>
<dbReference type="InterPro" id="IPR012337">
    <property type="entry name" value="RNaseH-like_sf"/>
</dbReference>
<protein>
    <submittedName>
        <fullName evidence="6">Casein kinase I isoform delta-like</fullName>
    </submittedName>
</protein>
<proteinExistence type="inferred from homology"/>
<feature type="domain" description="Reverse transcriptase Ty1/copia-type" evidence="4">
    <location>
        <begin position="1032"/>
        <end position="1156"/>
    </location>
</feature>
<evidence type="ECO:0000256" key="2">
    <source>
        <dbReference type="ARBA" id="ARBA00022750"/>
    </source>
</evidence>
<dbReference type="Gene3D" id="1.10.510.10">
    <property type="entry name" value="Transferase(Phosphotransferase) domain 1"/>
    <property type="match status" value="1"/>
</dbReference>
<dbReference type="Pfam" id="PF14223">
    <property type="entry name" value="Retrotran_gag_2"/>
    <property type="match status" value="1"/>
</dbReference>
<sequence length="1338" mass="152495">MYVIFIEVCASRGLSYSSHFSIAYQADQVDSLMQLICNDFTSLMENSMSDVMPSSSIGRHSSETAYDLNPRGFTNNPYGNISSTSRGRHSSATVFDLHMEMPSRQQSVHSPYDTMASSSRGGHASDNFFDLNIGLSKDPSSPPEKPLREPGADGAETGLFVEPDSPQFNVHSDDDEDDVPINTIPVELPAHMYEANYDAMYEPEFLDLPNICNYELQSSVNDGDLHIGMEFATELIDLPRRNIFATVFNVTTDNHPILDSNIICQAIMPIMKQSSHIAAAVLISAIQSQYGWFEVMQKLNLGKIVEFETKHHYVNDRVVRDRCQFYRVFWNYPQCINAVKYYKPVVQIDGNAKTKHPPLLYESKLYRILQGGIVEFPFSIFVLAAGILNLRWFGVEGDYNILVINLLGPSLEDLFNFCSQKLSLKSTVLIFFIQKHSYIEILSRIIFLWAWGGVRIRENKNLTGTARYASMNTHLGIEKSCRDDLESLGFVLMYFLRGRSYVEVILQIHITFHYCRSLRFVDKPNYAYLKRIFRDLFIREGFQFNYAFDWTILKYQQSQLTTPARALGLGTGTSYPMTRVIAIVDRLTVSIRIMPFTSLACSWGGLASIWFVIHGFLSAENIRTFDEFWNSGNDPVILRKDDCLAAISERPVDFTDDNKWIEIDGNAMANFHLALAGEVLSSIKEKKTAKEIWDHLTKLIYFNDGALKYTEHLFSQLTSLSSKIGEQECVELLLQSLPDSYDQLIINLTNNNVISLVFDDVAAAILQEENRRKKRYADIWLIDSGATYHMTSRREWFHHYELVSRGSVYSCNDHALEIIGIGTIKLKMYDGTIKVVRDVRHVKGLKKNLLSYGLLDNNASKIETRKGIMKVFRGALVVLKASETWTPVRTRNESPCGAKRTSMLNKGIKRQFTVGNTPQQNGVAERMNRTLLERTRAMLRDARLEKSFWEEAYCVRDVQLPRNLKVGSKIQEIQILGKINYKENKTMIALKSQRLHRYMEKEVEEEDSSEAEPAHDEQEPESLKLQQLVNQIMLNKSLYGLKQAPRYWYKIFDSIMCLGYNRLNADPCAYFKRSGDNDFVILLLYVDDMLVAGPNKDHIEELKAQLAREFEMKDLGSTNKILGMQIHRDRSNRKIWLSQKNYLKKILSRFSMQDLGSLMFAMICTRPDIAQAVGVSVVATSTKEAEYVAATQAIKAPCIYQGIQHFIQGQSTYEFNTFHSRKGGRMNGRYAEDPYQRQHSRFHDKGEVLTNLDFTWTKFVGRSGGSSSRLVVGSSSRDAFAGSEANPHRSHATYASPGELQKSSSQQRSLVEPVYPKRTMSARSTFHVKNNEAALKGI</sequence>
<name>A0A6A2X8T0_HIBSY</name>
<feature type="region of interest" description="Disordered" evidence="3">
    <location>
        <begin position="134"/>
        <end position="179"/>
    </location>
</feature>
<dbReference type="Pfam" id="PF07727">
    <property type="entry name" value="RVT_2"/>
    <property type="match status" value="1"/>
</dbReference>
<keyword evidence="2" id="KW-0064">Aspartyl protease</keyword>
<feature type="region of interest" description="Disordered" evidence="3">
    <location>
        <begin position="999"/>
        <end position="1021"/>
    </location>
</feature>
<dbReference type="GO" id="GO:0003676">
    <property type="term" value="F:nucleic acid binding"/>
    <property type="evidence" value="ECO:0007669"/>
    <property type="project" value="InterPro"/>
</dbReference>
<dbReference type="InterPro" id="IPR054722">
    <property type="entry name" value="PolX-like_BBD"/>
</dbReference>
<dbReference type="InterPro" id="IPR013103">
    <property type="entry name" value="RVT_2"/>
</dbReference>
<comment type="similarity">
    <text evidence="1">Belongs to the protein kinase superfamily. CK1 Ser/Thr protein kinase family. Casein kinase I subfamily.</text>
</comment>
<dbReference type="InterPro" id="IPR050235">
    <property type="entry name" value="CK1_Ser-Thr_kinase"/>
</dbReference>
<evidence type="ECO:0000313" key="6">
    <source>
        <dbReference type="EMBL" id="KAE8671438.1"/>
    </source>
</evidence>
<evidence type="ECO:0000259" key="5">
    <source>
        <dbReference type="Pfam" id="PF22936"/>
    </source>
</evidence>
<dbReference type="SUPFAM" id="SSF56672">
    <property type="entry name" value="DNA/RNA polymerases"/>
    <property type="match status" value="1"/>
</dbReference>
<dbReference type="InterPro" id="IPR036397">
    <property type="entry name" value="RNaseH_sf"/>
</dbReference>
<accession>A0A6A2X8T0</accession>
<dbReference type="SUPFAM" id="SSF56112">
    <property type="entry name" value="Protein kinase-like (PK-like)"/>
    <property type="match status" value="1"/>
</dbReference>
<dbReference type="GO" id="GO:0004190">
    <property type="term" value="F:aspartic-type endopeptidase activity"/>
    <property type="evidence" value="ECO:0007669"/>
    <property type="project" value="UniProtKB-KW"/>
</dbReference>
<comment type="caution">
    <text evidence="6">The sequence shown here is derived from an EMBL/GenBank/DDBJ whole genome shotgun (WGS) entry which is preliminary data.</text>
</comment>
<dbReference type="EMBL" id="VEPZ02001469">
    <property type="protein sequence ID" value="KAE8671438.1"/>
    <property type="molecule type" value="Genomic_DNA"/>
</dbReference>
<dbReference type="InterPro" id="IPR043502">
    <property type="entry name" value="DNA/RNA_pol_sf"/>
</dbReference>
<keyword evidence="2" id="KW-0378">Hydrolase</keyword>
<keyword evidence="2" id="KW-0645">Protease</keyword>
<feature type="domain" description="Retrovirus-related Pol polyprotein from transposon TNT 1-94-like beta-barrel" evidence="5">
    <location>
        <begin position="780"/>
        <end position="858"/>
    </location>
</feature>
<reference evidence="6" key="1">
    <citation type="submission" date="2019-09" db="EMBL/GenBank/DDBJ databases">
        <title>Draft genome information of white flower Hibiscus syriacus.</title>
        <authorList>
            <person name="Kim Y.-M."/>
        </authorList>
    </citation>
    <scope>NUCLEOTIDE SEQUENCE [LARGE SCALE GENOMIC DNA]</scope>
    <source>
        <strain evidence="6">YM2019G1</strain>
    </source>
</reference>
<dbReference type="InterPro" id="IPR011009">
    <property type="entry name" value="Kinase-like_dom_sf"/>
</dbReference>
<gene>
    <name evidence="6" type="ORF">F3Y22_tig00111952pilonHSYRG00039</name>
</gene>
<dbReference type="Pfam" id="PF22936">
    <property type="entry name" value="Pol_BBD"/>
    <property type="match status" value="1"/>
</dbReference>
<dbReference type="Proteomes" id="UP000436088">
    <property type="component" value="Unassembled WGS sequence"/>
</dbReference>
<dbReference type="GO" id="GO:0016301">
    <property type="term" value="F:kinase activity"/>
    <property type="evidence" value="ECO:0007669"/>
    <property type="project" value="UniProtKB-KW"/>
</dbReference>
<dbReference type="PANTHER" id="PTHR11909">
    <property type="entry name" value="CASEIN KINASE-RELATED"/>
    <property type="match status" value="1"/>
</dbReference>
<dbReference type="SUPFAM" id="SSF53098">
    <property type="entry name" value="Ribonuclease H-like"/>
    <property type="match status" value="1"/>
</dbReference>
<evidence type="ECO:0000259" key="4">
    <source>
        <dbReference type="Pfam" id="PF07727"/>
    </source>
</evidence>
<keyword evidence="7" id="KW-1185">Reference proteome</keyword>
<evidence type="ECO:0000256" key="3">
    <source>
        <dbReference type="SAM" id="MobiDB-lite"/>
    </source>
</evidence>
<dbReference type="Gene3D" id="3.30.420.10">
    <property type="entry name" value="Ribonuclease H-like superfamily/Ribonuclease H"/>
    <property type="match status" value="1"/>
</dbReference>
<evidence type="ECO:0000256" key="1">
    <source>
        <dbReference type="ARBA" id="ARBA00005926"/>
    </source>
</evidence>